<dbReference type="EMBL" id="CP002780">
    <property type="protein sequence ID" value="AEG59241.1"/>
    <property type="molecule type" value="Genomic_DNA"/>
</dbReference>
<name>F6DKI1_DESRL</name>
<evidence type="ECO:0000313" key="2">
    <source>
        <dbReference type="Proteomes" id="UP000009234"/>
    </source>
</evidence>
<evidence type="ECO:0000313" key="1">
    <source>
        <dbReference type="EMBL" id="AEG59241.1"/>
    </source>
</evidence>
<dbReference type="RefSeq" id="WP_013841012.1">
    <property type="nucleotide sequence ID" value="NC_015589.1"/>
</dbReference>
<dbReference type="Proteomes" id="UP000009234">
    <property type="component" value="Chromosome"/>
</dbReference>
<proteinExistence type="predicted"/>
<dbReference type="KEGG" id="dru:Desru_0965"/>
<organism evidence="1 2">
    <name type="scientific">Desulforamulus ruminis (strain ATCC 23193 / DSM 2154 / NCIMB 8452 / DL)</name>
    <name type="common">Desulfotomaculum ruminis</name>
    <dbReference type="NCBI Taxonomy" id="696281"/>
    <lineage>
        <taxon>Bacteria</taxon>
        <taxon>Bacillati</taxon>
        <taxon>Bacillota</taxon>
        <taxon>Clostridia</taxon>
        <taxon>Eubacteriales</taxon>
        <taxon>Peptococcaceae</taxon>
        <taxon>Desulforamulus</taxon>
    </lineage>
</organism>
<protein>
    <submittedName>
        <fullName evidence="1">Uncharacterized protein</fullName>
    </submittedName>
</protein>
<reference evidence="2" key="1">
    <citation type="submission" date="2011-05" db="EMBL/GenBank/DDBJ databases">
        <title>Complete sequence of Desulfotomaculum ruminis DSM 2154.</title>
        <authorList>
            <person name="Lucas S."/>
            <person name="Copeland A."/>
            <person name="Lapidus A."/>
            <person name="Cheng J.-F."/>
            <person name="Goodwin L."/>
            <person name="Pitluck S."/>
            <person name="Lu M."/>
            <person name="Detter J.C."/>
            <person name="Han C."/>
            <person name="Tapia R."/>
            <person name="Land M."/>
            <person name="Hauser L."/>
            <person name="Kyrpides N."/>
            <person name="Ivanova N."/>
            <person name="Mikhailova N."/>
            <person name="Pagani I."/>
            <person name="Stams A.J.M."/>
            <person name="Plugge C.M."/>
            <person name="Muyzer G."/>
            <person name="Kuever J."/>
            <person name="Parshina S.N."/>
            <person name="Ivanova A.E."/>
            <person name="Nazina T.N."/>
            <person name="Brambilla E."/>
            <person name="Spring S."/>
            <person name="Klenk H.-P."/>
            <person name="Woyke T."/>
        </authorList>
    </citation>
    <scope>NUCLEOTIDE SEQUENCE [LARGE SCALE GENOMIC DNA]</scope>
    <source>
        <strain evidence="2">ATCC 23193 / DSM 2154 / NCIB 8452 / DL</strain>
    </source>
</reference>
<reference evidence="1 2" key="2">
    <citation type="journal article" date="2012" name="Stand. Genomic Sci.">
        <title>Complete genome sequence of the sulfate-reducing firmicute Desulfotomaculum ruminis type strain (DL(T)).</title>
        <authorList>
            <person name="Spring S."/>
            <person name="Visser M."/>
            <person name="Lu M."/>
            <person name="Copeland A."/>
            <person name="Lapidus A."/>
            <person name="Lucas S."/>
            <person name="Cheng J.F."/>
            <person name="Han C."/>
            <person name="Tapia R."/>
            <person name="Goodwin L.A."/>
            <person name="Pitluck S."/>
            <person name="Ivanova N."/>
            <person name="Land M."/>
            <person name="Hauser L."/>
            <person name="Larimer F."/>
            <person name="Rohde M."/>
            <person name="Goker M."/>
            <person name="Detter J.C."/>
            <person name="Kyrpides N.C."/>
            <person name="Woyke T."/>
            <person name="Schaap P.J."/>
            <person name="Plugge C.M."/>
            <person name="Muyzer G."/>
            <person name="Kuever J."/>
            <person name="Pereira I.A."/>
            <person name="Parshina S.N."/>
            <person name="Bernier-Latmani R."/>
            <person name="Stams A.J."/>
            <person name="Klenk H.P."/>
        </authorList>
    </citation>
    <scope>NUCLEOTIDE SEQUENCE [LARGE SCALE GENOMIC DNA]</scope>
    <source>
        <strain evidence="2">ATCC 23193 / DSM 2154 / NCIB 8452 / DL</strain>
    </source>
</reference>
<dbReference type="AlphaFoldDB" id="F6DKI1"/>
<dbReference type="HOGENOM" id="CLU_2023020_0_0_9"/>
<sequence length="122" mass="14033">MIKTIIFVAQNWHKSRKKAEKKLSEILPFFSQCQQCKDSFIGKDIFWIVEEVKKGLLIKRYETDLFSVCCLKCFFDRGLKKKAYYSIVVKQASGRVLSTGFSGPNAVAIHQFTMELSAPEEL</sequence>
<accession>F6DKI1</accession>
<gene>
    <name evidence="1" type="ordered locus">Desru_0965</name>
</gene>
<keyword evidence="2" id="KW-1185">Reference proteome</keyword>